<sequence length="151" mass="17169">MRCNTLNTFFLAQSSAGMNNIFMIIAMIAIFVFFYFSMIKPQKKQQQERMKMMSELKKGDQVIMVDGLHGKVDSINDSDKTVVIDADGIFLTFERMAIRRVLPTAAAPTQDLKSNEAKEEKVETEEKTVEKDSKPEEKATDTTENTKSEDK</sequence>
<dbReference type="NCBIfam" id="TIGR00739">
    <property type="entry name" value="yajC"/>
    <property type="match status" value="1"/>
</dbReference>
<keyword evidence="6" id="KW-0653">Protein transport</keyword>
<keyword evidence="3" id="KW-0813">Transport</keyword>
<reference evidence="12 13" key="1">
    <citation type="submission" date="2017-05" db="EMBL/GenBank/DDBJ databases">
        <title>Lactobacillus johnsonii from commercial turkeys.</title>
        <authorList>
            <person name="Johnson T.J."/>
            <person name="Youmans B."/>
        </authorList>
    </citation>
    <scope>NUCLEOTIDE SEQUENCE [LARGE SCALE GENOMIC DNA]</scope>
    <source>
        <strain evidence="12 13">UMNLJ114</strain>
    </source>
</reference>
<evidence type="ECO:0000256" key="6">
    <source>
        <dbReference type="ARBA" id="ARBA00022927"/>
    </source>
</evidence>
<gene>
    <name evidence="12" type="primary">yajC</name>
    <name evidence="12" type="ORF">A3Q24_04955</name>
</gene>
<keyword evidence="9 11" id="KW-0472">Membrane</keyword>
<dbReference type="SMART" id="SM01323">
    <property type="entry name" value="YajC"/>
    <property type="match status" value="1"/>
</dbReference>
<feature type="compositionally biased region" description="Basic and acidic residues" evidence="10">
    <location>
        <begin position="113"/>
        <end position="151"/>
    </location>
</feature>
<evidence type="ECO:0000256" key="1">
    <source>
        <dbReference type="ARBA" id="ARBA00004162"/>
    </source>
</evidence>
<dbReference type="GO" id="GO:0005886">
    <property type="term" value="C:plasma membrane"/>
    <property type="evidence" value="ECO:0007669"/>
    <property type="project" value="UniProtKB-SubCell"/>
</dbReference>
<dbReference type="RefSeq" id="WP_087285111.1">
    <property type="nucleotide sequence ID" value="NZ_NFJY01000011.1"/>
</dbReference>
<keyword evidence="4" id="KW-1003">Cell membrane</keyword>
<comment type="caution">
    <text evidence="12">The sequence shown here is derived from an EMBL/GenBank/DDBJ whole genome shotgun (WGS) entry which is preliminary data.</text>
</comment>
<feature type="region of interest" description="Disordered" evidence="10">
    <location>
        <begin position="104"/>
        <end position="151"/>
    </location>
</feature>
<dbReference type="EMBL" id="NIBD01000025">
    <property type="protein sequence ID" value="PAB55299.1"/>
    <property type="molecule type" value="Genomic_DNA"/>
</dbReference>
<protein>
    <submittedName>
        <fullName evidence="12">Preprotein translocase subunit YajC</fullName>
    </submittedName>
</protein>
<keyword evidence="5 11" id="KW-0812">Transmembrane</keyword>
<evidence type="ECO:0000256" key="10">
    <source>
        <dbReference type="SAM" id="MobiDB-lite"/>
    </source>
</evidence>
<dbReference type="AlphaFoldDB" id="A0A267M6T3"/>
<evidence type="ECO:0000256" key="5">
    <source>
        <dbReference type="ARBA" id="ARBA00022692"/>
    </source>
</evidence>
<dbReference type="InterPro" id="IPR003849">
    <property type="entry name" value="Preprotein_translocase_YajC"/>
</dbReference>
<evidence type="ECO:0000256" key="3">
    <source>
        <dbReference type="ARBA" id="ARBA00022448"/>
    </source>
</evidence>
<keyword evidence="7 11" id="KW-1133">Transmembrane helix</keyword>
<organism evidence="12 13">
    <name type="scientific">Lactobacillus johnsonii</name>
    <dbReference type="NCBI Taxonomy" id="33959"/>
    <lineage>
        <taxon>Bacteria</taxon>
        <taxon>Bacillati</taxon>
        <taxon>Bacillota</taxon>
        <taxon>Bacilli</taxon>
        <taxon>Lactobacillales</taxon>
        <taxon>Lactobacillaceae</taxon>
        <taxon>Lactobacillus</taxon>
    </lineage>
</organism>
<dbReference type="GO" id="GO:0015031">
    <property type="term" value="P:protein transport"/>
    <property type="evidence" value="ECO:0007669"/>
    <property type="project" value="UniProtKB-KW"/>
</dbReference>
<evidence type="ECO:0000313" key="13">
    <source>
        <dbReference type="Proteomes" id="UP000216008"/>
    </source>
</evidence>
<accession>A0A267M6T3</accession>
<evidence type="ECO:0000256" key="4">
    <source>
        <dbReference type="ARBA" id="ARBA00022475"/>
    </source>
</evidence>
<evidence type="ECO:0000256" key="9">
    <source>
        <dbReference type="ARBA" id="ARBA00023136"/>
    </source>
</evidence>
<name>A0A267M6T3_LACJH</name>
<dbReference type="PANTHER" id="PTHR33909:SF1">
    <property type="entry name" value="SEC TRANSLOCON ACCESSORY COMPLEX SUBUNIT YAJC"/>
    <property type="match status" value="1"/>
</dbReference>
<evidence type="ECO:0000256" key="11">
    <source>
        <dbReference type="SAM" id="Phobius"/>
    </source>
</evidence>
<comment type="similarity">
    <text evidence="2">Belongs to the YajC family.</text>
</comment>
<dbReference type="Proteomes" id="UP000216008">
    <property type="component" value="Unassembled WGS sequence"/>
</dbReference>
<dbReference type="PRINTS" id="PR01853">
    <property type="entry name" value="YAJCTRNLCASE"/>
</dbReference>
<evidence type="ECO:0000256" key="8">
    <source>
        <dbReference type="ARBA" id="ARBA00023010"/>
    </source>
</evidence>
<keyword evidence="8" id="KW-0811">Translocation</keyword>
<evidence type="ECO:0000256" key="7">
    <source>
        <dbReference type="ARBA" id="ARBA00022989"/>
    </source>
</evidence>
<dbReference type="PANTHER" id="PTHR33909">
    <property type="entry name" value="SEC TRANSLOCON ACCESSORY COMPLEX SUBUNIT YAJC"/>
    <property type="match status" value="1"/>
</dbReference>
<proteinExistence type="inferred from homology"/>
<evidence type="ECO:0000256" key="2">
    <source>
        <dbReference type="ARBA" id="ARBA00006742"/>
    </source>
</evidence>
<dbReference type="Pfam" id="PF02699">
    <property type="entry name" value="YajC"/>
    <property type="match status" value="1"/>
</dbReference>
<evidence type="ECO:0000313" key="12">
    <source>
        <dbReference type="EMBL" id="PAB55299.1"/>
    </source>
</evidence>
<feature type="transmembrane region" description="Helical" evidence="11">
    <location>
        <begin position="20"/>
        <end position="39"/>
    </location>
</feature>
<comment type="subcellular location">
    <subcellularLocation>
        <location evidence="1">Cell membrane</location>
        <topology evidence="1">Single-pass membrane protein</topology>
    </subcellularLocation>
</comment>